<dbReference type="PANTHER" id="PTHR15323:SF6">
    <property type="entry name" value="CELL DIVISION CYCLE PROTEIN 123 HOMOLOG"/>
    <property type="match status" value="1"/>
</dbReference>
<dbReference type="GO" id="GO:0051301">
    <property type="term" value="P:cell division"/>
    <property type="evidence" value="ECO:0007669"/>
    <property type="project" value="UniProtKB-KW"/>
</dbReference>
<dbReference type="InterPro" id="IPR009772">
    <property type="entry name" value="CDC123"/>
</dbReference>
<accession>A0ABM0JZ67</accession>
<keyword evidence="3" id="KW-1185">Reference proteome</keyword>
<name>A0ABM0JZ67_APLCA</name>
<evidence type="ECO:0000313" key="4">
    <source>
        <dbReference type="RefSeq" id="XP_005104985.1"/>
    </source>
</evidence>
<evidence type="ECO:0000256" key="2">
    <source>
        <dbReference type="SAM" id="MobiDB-lite"/>
    </source>
</evidence>
<organism evidence="3 4">
    <name type="scientific">Aplysia californica</name>
    <name type="common">California sea hare</name>
    <dbReference type="NCBI Taxonomy" id="6500"/>
    <lineage>
        <taxon>Eukaryota</taxon>
        <taxon>Metazoa</taxon>
        <taxon>Spiralia</taxon>
        <taxon>Lophotrochozoa</taxon>
        <taxon>Mollusca</taxon>
        <taxon>Gastropoda</taxon>
        <taxon>Heterobranchia</taxon>
        <taxon>Euthyneura</taxon>
        <taxon>Tectipleura</taxon>
        <taxon>Aplysiida</taxon>
        <taxon>Aplysioidea</taxon>
        <taxon>Aplysiidae</taxon>
        <taxon>Aplysia</taxon>
    </lineage>
</organism>
<gene>
    <name evidence="4" type="primary">LOC101857350</name>
</gene>
<reference evidence="4" key="1">
    <citation type="submission" date="2025-08" db="UniProtKB">
        <authorList>
            <consortium name="RefSeq"/>
        </authorList>
    </citation>
    <scope>IDENTIFICATION</scope>
</reference>
<dbReference type="Proteomes" id="UP000694888">
    <property type="component" value="Unplaced"/>
</dbReference>
<sequence length="372" mass="41979">MKCSKSNVMMCSFSSWYKAFEDVTVKSIVLPLPDFFVSYLHADGVVLPESSSHGIYTKSANTAMDGDEDDPDIRDDELMKMYEDDWSTPDSSEGAKVPDFGDFDESVKEAIKSLGGKVFPKLNWSSPKDANWISFDKTLMCTCPSDIYLLLKSSEFIAHDLDQPFVHCDDAGDDSAENSPSISYCLVLKKWQPPDPSTEFRCFVHDKKLIALCQRQATKFFSHINHERESIISDISKFHQQKIAQRFSETSYVFDVVRPEQGKVILVDFNPFGLVTDSLLYSWEDIEGLLKNMDKRAADQTPDFRCVESEGGVQTSDYANYALPRDIQDLTSGEDPYKLMDLLKLRDNADSSSEDEEETSSENASKETCTGK</sequence>
<feature type="region of interest" description="Disordered" evidence="2">
    <location>
        <begin position="348"/>
        <end position="372"/>
    </location>
</feature>
<dbReference type="PANTHER" id="PTHR15323">
    <property type="entry name" value="D123 PROTEIN"/>
    <property type="match status" value="1"/>
</dbReference>
<evidence type="ECO:0000313" key="3">
    <source>
        <dbReference type="Proteomes" id="UP000694888"/>
    </source>
</evidence>
<dbReference type="RefSeq" id="XP_005104985.1">
    <property type="nucleotide sequence ID" value="XM_005104928.3"/>
</dbReference>
<comment type="similarity">
    <text evidence="1">Belongs to the CDC123 family.</text>
</comment>
<keyword evidence="4" id="KW-0131">Cell cycle</keyword>
<proteinExistence type="inferred from homology"/>
<dbReference type="Pfam" id="PF07065">
    <property type="entry name" value="D123"/>
    <property type="match status" value="1"/>
</dbReference>
<protein>
    <submittedName>
        <fullName evidence="4">Cell division cycle protein 123 homolog</fullName>
    </submittedName>
</protein>
<keyword evidence="4" id="KW-0132">Cell division</keyword>
<evidence type="ECO:0000256" key="1">
    <source>
        <dbReference type="ARBA" id="ARBA00011047"/>
    </source>
</evidence>
<dbReference type="GeneID" id="101857350"/>